<dbReference type="InterPro" id="IPR036873">
    <property type="entry name" value="Rhodanese-like_dom_sf"/>
</dbReference>
<dbReference type="KEGG" id="cpis:HS961_17710"/>
<name>A0A7G5EKJ6_9BURK</name>
<sequence length="306" mass="32415">MATTPLTATYSPLISVAQLQALQQSSPQQVMVFDCSFDLAKPAAGAEQFAQAHIAGAVYANLDKDLSAAHGALSHGQTIAATDFGDPASGGRHPLPSRERFAVWLSQVGFRNDMQAVVYDRNGVNYAGRLWWMLKWAGHDAVAVLDGGLQAWQAAGGAIDTGESVSHFQSNFELRPALRTLKTAAQVQQALGGQQTVLDARAPARYRGEVEPLDPVAGHIPGALNRPFSSNIGADGRFKPAAELRAEFDALLAGHDPQTVVHQCGSGVSALPNLMAMEIAGYAPTALFAGSWSEWCSDPSRPVEKG</sequence>
<feature type="domain" description="Rhodanese" evidence="3">
    <location>
        <begin position="191"/>
        <end position="304"/>
    </location>
</feature>
<dbReference type="Gene3D" id="3.40.250.10">
    <property type="entry name" value="Rhodanese-like domain"/>
    <property type="match status" value="2"/>
</dbReference>
<dbReference type="Pfam" id="PF00581">
    <property type="entry name" value="Rhodanese"/>
    <property type="match status" value="2"/>
</dbReference>
<dbReference type="PROSITE" id="PS50206">
    <property type="entry name" value="RHODANESE_3"/>
    <property type="match status" value="2"/>
</dbReference>
<dbReference type="InterPro" id="IPR001763">
    <property type="entry name" value="Rhodanese-like_dom"/>
</dbReference>
<accession>A0A7G5EKJ6</accession>
<dbReference type="PANTHER" id="PTHR11364:SF27">
    <property type="entry name" value="SULFURTRANSFERASE"/>
    <property type="match status" value="1"/>
</dbReference>
<evidence type="ECO:0000256" key="1">
    <source>
        <dbReference type="ARBA" id="ARBA00022679"/>
    </source>
</evidence>
<dbReference type="Proteomes" id="UP000515240">
    <property type="component" value="Chromosome"/>
</dbReference>
<dbReference type="AlphaFoldDB" id="A0A7G5EKJ6"/>
<dbReference type="CDD" id="cd01449">
    <property type="entry name" value="TST_Repeat_2"/>
    <property type="match status" value="1"/>
</dbReference>
<dbReference type="InterPro" id="IPR045078">
    <property type="entry name" value="TST/MPST-like"/>
</dbReference>
<keyword evidence="1 4" id="KW-0808">Transferase</keyword>
<dbReference type="SMART" id="SM00450">
    <property type="entry name" value="RHOD"/>
    <property type="match status" value="2"/>
</dbReference>
<gene>
    <name evidence="4" type="ORF">HS961_17710</name>
</gene>
<evidence type="ECO:0000259" key="3">
    <source>
        <dbReference type="PROSITE" id="PS50206"/>
    </source>
</evidence>
<evidence type="ECO:0000313" key="4">
    <source>
        <dbReference type="EMBL" id="QMV74521.1"/>
    </source>
</evidence>
<dbReference type="SUPFAM" id="SSF52821">
    <property type="entry name" value="Rhodanese/Cell cycle control phosphatase"/>
    <property type="match status" value="2"/>
</dbReference>
<organism evidence="4 5">
    <name type="scientific">Comamonas piscis</name>
    <dbReference type="NCBI Taxonomy" id="1562974"/>
    <lineage>
        <taxon>Bacteria</taxon>
        <taxon>Pseudomonadati</taxon>
        <taxon>Pseudomonadota</taxon>
        <taxon>Betaproteobacteria</taxon>
        <taxon>Burkholderiales</taxon>
        <taxon>Comamonadaceae</taxon>
        <taxon>Comamonas</taxon>
    </lineage>
</organism>
<protein>
    <submittedName>
        <fullName evidence="4">Sulfurtransferase</fullName>
    </submittedName>
</protein>
<dbReference type="GO" id="GO:0004792">
    <property type="term" value="F:thiosulfate-cyanide sulfurtransferase activity"/>
    <property type="evidence" value="ECO:0007669"/>
    <property type="project" value="TreeGrafter"/>
</dbReference>
<dbReference type="CDD" id="cd01448">
    <property type="entry name" value="TST_Repeat_1"/>
    <property type="match status" value="1"/>
</dbReference>
<keyword evidence="2" id="KW-0677">Repeat</keyword>
<evidence type="ECO:0000313" key="5">
    <source>
        <dbReference type="Proteomes" id="UP000515240"/>
    </source>
</evidence>
<dbReference type="EMBL" id="CP058554">
    <property type="protein sequence ID" value="QMV74521.1"/>
    <property type="molecule type" value="Genomic_DNA"/>
</dbReference>
<feature type="domain" description="Rhodanese" evidence="3">
    <location>
        <begin position="26"/>
        <end position="161"/>
    </location>
</feature>
<dbReference type="PANTHER" id="PTHR11364">
    <property type="entry name" value="THIOSULFATE SULFERTANSFERASE"/>
    <property type="match status" value="1"/>
</dbReference>
<reference evidence="4 5" key="1">
    <citation type="journal article" date="2020" name="G3 (Bethesda)">
        <title>CeMbio - The Caenorhabditis elegans Microbiome Resource.</title>
        <authorList>
            <person name="Dirksen P."/>
            <person name="Assie A."/>
            <person name="Zimmermann J."/>
            <person name="Zhang F."/>
            <person name="Tietje A.M."/>
            <person name="Marsh S.A."/>
            <person name="Felix M.A."/>
            <person name="Shapira M."/>
            <person name="Kaleta C."/>
            <person name="Schulenburg H."/>
            <person name="Samuel B."/>
        </authorList>
    </citation>
    <scope>NUCLEOTIDE SEQUENCE [LARGE SCALE GENOMIC DNA]</scope>
    <source>
        <strain evidence="4 5">BIGb0172</strain>
    </source>
</reference>
<dbReference type="RefSeq" id="WP_182324251.1">
    <property type="nucleotide sequence ID" value="NZ_CP058554.1"/>
</dbReference>
<keyword evidence="5" id="KW-1185">Reference proteome</keyword>
<evidence type="ECO:0000256" key="2">
    <source>
        <dbReference type="ARBA" id="ARBA00022737"/>
    </source>
</evidence>
<proteinExistence type="predicted"/>